<dbReference type="AlphaFoldDB" id="A0A8X6QK85"/>
<dbReference type="EMBL" id="BMAW01127949">
    <property type="protein sequence ID" value="GFU23418.1"/>
    <property type="molecule type" value="Genomic_DNA"/>
</dbReference>
<dbReference type="EMBL" id="BMAW01000261">
    <property type="protein sequence ID" value="GFS68253.1"/>
    <property type="molecule type" value="Genomic_DNA"/>
</dbReference>
<keyword evidence="3" id="KW-1185">Reference proteome</keyword>
<reference evidence="2" key="1">
    <citation type="submission" date="2020-08" db="EMBL/GenBank/DDBJ databases">
        <title>Multicomponent nature underlies the extraordinary mechanical properties of spider dragline silk.</title>
        <authorList>
            <person name="Kono N."/>
            <person name="Nakamura H."/>
            <person name="Mori M."/>
            <person name="Yoshida Y."/>
            <person name="Ohtoshi R."/>
            <person name="Malay A.D."/>
            <person name="Moran D.A.P."/>
            <person name="Tomita M."/>
            <person name="Numata K."/>
            <person name="Arakawa K."/>
        </authorList>
    </citation>
    <scope>NUCLEOTIDE SEQUENCE</scope>
</reference>
<evidence type="ECO:0000313" key="1">
    <source>
        <dbReference type="EMBL" id="GFS68253.1"/>
    </source>
</evidence>
<gene>
    <name evidence="2" type="ORF">NPIL_453341</name>
    <name evidence="1" type="ORF">NPIL_665021</name>
</gene>
<name>A0A8X6QK85_NEPPI</name>
<proteinExistence type="predicted"/>
<organism evidence="2 3">
    <name type="scientific">Nephila pilipes</name>
    <name type="common">Giant wood spider</name>
    <name type="synonym">Nephila maculata</name>
    <dbReference type="NCBI Taxonomy" id="299642"/>
    <lineage>
        <taxon>Eukaryota</taxon>
        <taxon>Metazoa</taxon>
        <taxon>Ecdysozoa</taxon>
        <taxon>Arthropoda</taxon>
        <taxon>Chelicerata</taxon>
        <taxon>Arachnida</taxon>
        <taxon>Araneae</taxon>
        <taxon>Araneomorphae</taxon>
        <taxon>Entelegynae</taxon>
        <taxon>Araneoidea</taxon>
        <taxon>Nephilidae</taxon>
        <taxon>Nephila</taxon>
    </lineage>
</organism>
<evidence type="ECO:0000313" key="3">
    <source>
        <dbReference type="Proteomes" id="UP000887013"/>
    </source>
</evidence>
<dbReference type="OrthoDB" id="6433307at2759"/>
<sequence>MYSGLKLAVLCNARQDNNGIKIFFTFDSPEDDGYCKDRFRSCPFNSMQIIKRLMSMKGIRSHSLPSLASPNNLDATKIHILT</sequence>
<comment type="caution">
    <text evidence="2">The sequence shown here is derived from an EMBL/GenBank/DDBJ whole genome shotgun (WGS) entry which is preliminary data.</text>
</comment>
<accession>A0A8X6QK85</accession>
<dbReference type="Proteomes" id="UP000887013">
    <property type="component" value="Unassembled WGS sequence"/>
</dbReference>
<evidence type="ECO:0000313" key="2">
    <source>
        <dbReference type="EMBL" id="GFU23418.1"/>
    </source>
</evidence>
<protein>
    <submittedName>
        <fullName evidence="2">Uncharacterized protein</fullName>
    </submittedName>
</protein>